<name>A0A840UXS9_9BACT</name>
<dbReference type="InterPro" id="IPR000192">
    <property type="entry name" value="Aminotrans_V_dom"/>
</dbReference>
<dbReference type="EMBL" id="JACHEO010000010">
    <property type="protein sequence ID" value="MBB5348254.1"/>
    <property type="molecule type" value="Genomic_DNA"/>
</dbReference>
<accession>A0A840UXS9</accession>
<dbReference type="PANTHER" id="PTHR43586">
    <property type="entry name" value="CYSTEINE DESULFURASE"/>
    <property type="match status" value="1"/>
</dbReference>
<evidence type="ECO:0000259" key="2">
    <source>
        <dbReference type="Pfam" id="PF00266"/>
    </source>
</evidence>
<keyword evidence="1" id="KW-0663">Pyridoxal phosphate</keyword>
<reference evidence="3 4" key="1">
    <citation type="submission" date="2020-08" db="EMBL/GenBank/DDBJ databases">
        <title>Genomic Encyclopedia of Type Strains, Phase IV (KMG-IV): sequencing the most valuable type-strain genomes for metagenomic binning, comparative biology and taxonomic classification.</title>
        <authorList>
            <person name="Goeker M."/>
        </authorList>
    </citation>
    <scope>NUCLEOTIDE SEQUENCE [LARGE SCALE GENOMIC DNA]</scope>
    <source>
        <strain evidence="3 4">DSM 28570</strain>
    </source>
</reference>
<feature type="domain" description="Aminotransferase class V" evidence="2">
    <location>
        <begin position="62"/>
        <end position="316"/>
    </location>
</feature>
<organism evidence="3 4">
    <name type="scientific">Desulfoprunum benzoelyticum</name>
    <dbReference type="NCBI Taxonomy" id="1506996"/>
    <lineage>
        <taxon>Bacteria</taxon>
        <taxon>Pseudomonadati</taxon>
        <taxon>Thermodesulfobacteriota</taxon>
        <taxon>Desulfobulbia</taxon>
        <taxon>Desulfobulbales</taxon>
        <taxon>Desulfobulbaceae</taxon>
        <taxon>Desulfoprunum</taxon>
    </lineage>
</organism>
<protein>
    <submittedName>
        <fullName evidence="3">Selenocysteine lyase/cysteine desulfurase</fullName>
    </submittedName>
</protein>
<dbReference type="Gene3D" id="3.40.640.10">
    <property type="entry name" value="Type I PLP-dependent aspartate aminotransferase-like (Major domain)"/>
    <property type="match status" value="1"/>
</dbReference>
<dbReference type="Proteomes" id="UP000539642">
    <property type="component" value="Unassembled WGS sequence"/>
</dbReference>
<dbReference type="InterPro" id="IPR015422">
    <property type="entry name" value="PyrdxlP-dep_Trfase_small"/>
</dbReference>
<dbReference type="InterPro" id="IPR015424">
    <property type="entry name" value="PyrdxlP-dep_Trfase"/>
</dbReference>
<keyword evidence="4" id="KW-1185">Reference proteome</keyword>
<dbReference type="AlphaFoldDB" id="A0A840UXS9"/>
<dbReference type="Gene3D" id="3.90.1150.10">
    <property type="entry name" value="Aspartate Aminotransferase, domain 1"/>
    <property type="match status" value="1"/>
</dbReference>
<keyword evidence="3" id="KW-0456">Lyase</keyword>
<dbReference type="InterPro" id="IPR015421">
    <property type="entry name" value="PyrdxlP-dep_Trfase_major"/>
</dbReference>
<proteinExistence type="predicted"/>
<comment type="caution">
    <text evidence="3">The sequence shown here is derived from an EMBL/GenBank/DDBJ whole genome shotgun (WGS) entry which is preliminary data.</text>
</comment>
<evidence type="ECO:0000313" key="3">
    <source>
        <dbReference type="EMBL" id="MBB5348254.1"/>
    </source>
</evidence>
<dbReference type="Pfam" id="PF00266">
    <property type="entry name" value="Aminotran_5"/>
    <property type="match status" value="1"/>
</dbReference>
<dbReference type="SUPFAM" id="SSF53383">
    <property type="entry name" value="PLP-dependent transferases"/>
    <property type="match status" value="1"/>
</dbReference>
<evidence type="ECO:0000256" key="1">
    <source>
        <dbReference type="ARBA" id="ARBA00022898"/>
    </source>
</evidence>
<sequence>MLPGTPDLFPEPDEPIFLGHCSVSPLYRPAARAIRDFTDDIAVHGVGGLKNHLDILPRLHANAGRLLGCPAADVSFVHNTAEALSMVANGYPFAPGDQVVSYVHEYPSNHYPWALQGRRGVELILLADRDPLGRPAPGDRPRGWSLEELEARVTARTRVVAVSHVQFSSGYAADLRLLGSFCRERGIDLVVDCAQSLGCLPVRPEDCHIAALAASGWKWLMGPWASGLLYTSSDFRRKLQPVMTGPGMMRQGLDYLDHRWNPHDDGRLFEYSTVAWDHAAGLNAVLEEVFLRYDIAAIRDEVFRLQEVFLAHCDPVLVRPLRFAAGNRSGIVALEVDGDLGTIMQQLATAGVVMTGPAGYLRLAPHFYQQDRQMIGAAAIVNRICAEQRSKGDN</sequence>
<dbReference type="PANTHER" id="PTHR43586:SF15">
    <property type="entry name" value="BLR3095 PROTEIN"/>
    <property type="match status" value="1"/>
</dbReference>
<dbReference type="RefSeq" id="WP_183350810.1">
    <property type="nucleotide sequence ID" value="NZ_JACHEO010000010.1"/>
</dbReference>
<dbReference type="GO" id="GO:0016829">
    <property type="term" value="F:lyase activity"/>
    <property type="evidence" value="ECO:0007669"/>
    <property type="project" value="UniProtKB-KW"/>
</dbReference>
<evidence type="ECO:0000313" key="4">
    <source>
        <dbReference type="Proteomes" id="UP000539642"/>
    </source>
</evidence>
<gene>
    <name evidence="3" type="ORF">HNQ81_001985</name>
</gene>